<evidence type="ECO:0000256" key="1">
    <source>
        <dbReference type="ARBA" id="ARBA00022801"/>
    </source>
</evidence>
<dbReference type="RefSeq" id="WP_315626157.1">
    <property type="nucleotide sequence ID" value="NZ_JAUHMF010000003.1"/>
</dbReference>
<sequence>MRRALLLVDVINDFMHPNGKNYYPGYETILACIREVLRLAREADWLIVHIRERHRPNHQHDYEFEKLPLHCFDGSWDVEWAEGIQVLPGEYEISKRRYSAFFETDLNLLLREKGIEQVVVVGVKTHVCVRATVQDAFGWGFRPLVIKEAVGSNHNHLHEASLEDIQRYMGQVITLDEFRELISRP</sequence>
<dbReference type="Pfam" id="PF00857">
    <property type="entry name" value="Isochorismatase"/>
    <property type="match status" value="1"/>
</dbReference>
<feature type="domain" description="Isochorismatase-like" evidence="2">
    <location>
        <begin position="4"/>
        <end position="176"/>
    </location>
</feature>
<reference evidence="3 4" key="1">
    <citation type="submission" date="2023-07" db="EMBL/GenBank/DDBJ databases">
        <title>Novel species of Thermanaerothrix with wide hydrolytic capabilities.</title>
        <authorList>
            <person name="Zayulina K.S."/>
            <person name="Podosokorskaya O.A."/>
            <person name="Elcheninov A.G."/>
        </authorList>
    </citation>
    <scope>NUCLEOTIDE SEQUENCE [LARGE SCALE GENOMIC DNA]</scope>
    <source>
        <strain evidence="3 4">4228-RoL</strain>
    </source>
</reference>
<keyword evidence="1 3" id="KW-0378">Hydrolase</keyword>
<evidence type="ECO:0000313" key="3">
    <source>
        <dbReference type="EMBL" id="MDT8899433.1"/>
    </source>
</evidence>
<dbReference type="InterPro" id="IPR000868">
    <property type="entry name" value="Isochorismatase-like_dom"/>
</dbReference>
<dbReference type="Proteomes" id="UP001254165">
    <property type="component" value="Unassembled WGS sequence"/>
</dbReference>
<dbReference type="GO" id="GO:0016787">
    <property type="term" value="F:hydrolase activity"/>
    <property type="evidence" value="ECO:0007669"/>
    <property type="project" value="UniProtKB-KW"/>
</dbReference>
<organism evidence="3 4">
    <name type="scientific">Thermanaerothrix solaris</name>
    <dbReference type="NCBI Taxonomy" id="3058434"/>
    <lineage>
        <taxon>Bacteria</taxon>
        <taxon>Bacillati</taxon>
        <taxon>Chloroflexota</taxon>
        <taxon>Anaerolineae</taxon>
        <taxon>Anaerolineales</taxon>
        <taxon>Anaerolineaceae</taxon>
        <taxon>Thermanaerothrix</taxon>
    </lineage>
</organism>
<dbReference type="Gene3D" id="3.40.50.850">
    <property type="entry name" value="Isochorismatase-like"/>
    <property type="match status" value="1"/>
</dbReference>
<dbReference type="InterPro" id="IPR036380">
    <property type="entry name" value="Isochorismatase-like_sf"/>
</dbReference>
<evidence type="ECO:0000259" key="2">
    <source>
        <dbReference type="Pfam" id="PF00857"/>
    </source>
</evidence>
<dbReference type="PANTHER" id="PTHR43540">
    <property type="entry name" value="PEROXYUREIDOACRYLATE/UREIDOACRYLATE AMIDOHYDROLASE-RELATED"/>
    <property type="match status" value="1"/>
</dbReference>
<dbReference type="InterPro" id="IPR050272">
    <property type="entry name" value="Isochorismatase-like_hydrls"/>
</dbReference>
<gene>
    <name evidence="3" type="ORF">QYE77_14305</name>
</gene>
<accession>A0ABU3NT92</accession>
<dbReference type="PANTHER" id="PTHR43540:SF6">
    <property type="entry name" value="ISOCHORISMATASE-LIKE DOMAIN-CONTAINING PROTEIN"/>
    <property type="match status" value="1"/>
</dbReference>
<dbReference type="EMBL" id="JAUHMF010000003">
    <property type="protein sequence ID" value="MDT8899433.1"/>
    <property type="molecule type" value="Genomic_DNA"/>
</dbReference>
<keyword evidence="4" id="KW-1185">Reference proteome</keyword>
<proteinExistence type="predicted"/>
<dbReference type="EC" id="3.-.-.-" evidence="3"/>
<protein>
    <submittedName>
        <fullName evidence="3">Isochorismatase family cysteine hydrolase</fullName>
        <ecNumber evidence="3">3.-.-.-</ecNumber>
    </submittedName>
</protein>
<evidence type="ECO:0000313" key="4">
    <source>
        <dbReference type="Proteomes" id="UP001254165"/>
    </source>
</evidence>
<dbReference type="CDD" id="cd00431">
    <property type="entry name" value="cysteine_hydrolases"/>
    <property type="match status" value="1"/>
</dbReference>
<dbReference type="SUPFAM" id="SSF52499">
    <property type="entry name" value="Isochorismatase-like hydrolases"/>
    <property type="match status" value="1"/>
</dbReference>
<comment type="caution">
    <text evidence="3">The sequence shown here is derived from an EMBL/GenBank/DDBJ whole genome shotgun (WGS) entry which is preliminary data.</text>
</comment>
<name>A0ABU3NT92_9CHLR</name>